<dbReference type="Proteomes" id="UP000282170">
    <property type="component" value="Chromosome"/>
</dbReference>
<dbReference type="InterPro" id="IPR053173">
    <property type="entry name" value="SAM-binding_MTase"/>
</dbReference>
<dbReference type="Gene3D" id="1.10.10.10">
    <property type="entry name" value="Winged helix-like DNA-binding domain superfamily/Winged helix DNA-binding domain"/>
    <property type="match status" value="1"/>
</dbReference>
<dbReference type="InterPro" id="IPR036390">
    <property type="entry name" value="WH_DNA-bd_sf"/>
</dbReference>
<dbReference type="GeneID" id="93882417"/>
<feature type="domain" description="Methyltransferase" evidence="1">
    <location>
        <begin position="160"/>
        <end position="256"/>
    </location>
</feature>
<dbReference type="PANTHER" id="PTHR45128:SF2">
    <property type="entry name" value="METHYLTRANSFERASE DOMAIN-CONTAINING PROTEIN"/>
    <property type="match status" value="1"/>
</dbReference>
<keyword evidence="3" id="KW-1185">Reference proteome</keyword>
<protein>
    <submittedName>
        <fullName evidence="2">SAM-dependent methyltransferase</fullName>
    </submittedName>
</protein>
<dbReference type="RefSeq" id="WP_121545265.1">
    <property type="nucleotide sequence ID" value="NZ_CP023407.1"/>
</dbReference>
<evidence type="ECO:0000313" key="2">
    <source>
        <dbReference type="EMBL" id="AYL35079.1"/>
    </source>
</evidence>
<dbReference type="KEGG" id="sfug:CNQ36_06340"/>
<dbReference type="InterPro" id="IPR029063">
    <property type="entry name" value="SAM-dependent_MTases_sf"/>
</dbReference>
<evidence type="ECO:0000313" key="3">
    <source>
        <dbReference type="Proteomes" id="UP000282170"/>
    </source>
</evidence>
<dbReference type="InterPro" id="IPR041698">
    <property type="entry name" value="Methyltransf_25"/>
</dbReference>
<name>A0A494UWL3_9ACTN</name>
<keyword evidence="2" id="KW-0489">Methyltransferase</keyword>
<dbReference type="SUPFAM" id="SSF53335">
    <property type="entry name" value="S-adenosyl-L-methionine-dependent methyltransferases"/>
    <property type="match status" value="1"/>
</dbReference>
<accession>A0A494UWL3</accession>
<organism evidence="2 3">
    <name type="scientific">Streptomyces fungicidicus</name>
    <dbReference type="NCBI Taxonomy" id="68203"/>
    <lineage>
        <taxon>Bacteria</taxon>
        <taxon>Bacillati</taxon>
        <taxon>Actinomycetota</taxon>
        <taxon>Actinomycetes</taxon>
        <taxon>Kitasatosporales</taxon>
        <taxon>Streptomycetaceae</taxon>
        <taxon>Streptomyces</taxon>
    </lineage>
</organism>
<dbReference type="SUPFAM" id="SSF46785">
    <property type="entry name" value="Winged helix' DNA-binding domain"/>
    <property type="match status" value="1"/>
</dbReference>
<dbReference type="Gene3D" id="3.40.50.150">
    <property type="entry name" value="Vaccinia Virus protein VP39"/>
    <property type="match status" value="1"/>
</dbReference>
<dbReference type="EMBL" id="CP023407">
    <property type="protein sequence ID" value="AYL35079.1"/>
    <property type="molecule type" value="Genomic_DNA"/>
</dbReference>
<dbReference type="GO" id="GO:0046983">
    <property type="term" value="F:protein dimerization activity"/>
    <property type="evidence" value="ECO:0007669"/>
    <property type="project" value="InterPro"/>
</dbReference>
<sequence length="334" mass="36618">MSGTVMAQAAPTTVTEVFNHAITASAISAAWEMGAFDALRVSERLDADEFAAREGLDTRSTHELFRALAAADIVSRDGAQIRRGPNFEEADRCKSLFHWMTRGCGELFSTLPALVREKNRVGSFYRRDAAAISVACREINAEWWDPVFWPVVSGLDFTSVADLGCGSGERLIRLARTGPEVMALGIDFAAGAIEVATAAVAEAGLSDRISLVQGDATALEPRPEFAGVDLLTCFMMGHDFWPRAEAVASLRRIREVFPDLKHFLLADATRTTSYPDTDMPVFSMAFELAHAVMGDYLPTLEEWRPVFEEAGWRCEGEHPISVPADSVMFHLVPN</sequence>
<dbReference type="CDD" id="cd02440">
    <property type="entry name" value="AdoMet_MTases"/>
    <property type="match status" value="1"/>
</dbReference>
<dbReference type="GO" id="GO:0032259">
    <property type="term" value="P:methylation"/>
    <property type="evidence" value="ECO:0007669"/>
    <property type="project" value="UniProtKB-KW"/>
</dbReference>
<dbReference type="PANTHER" id="PTHR45128">
    <property type="entry name" value="METHYLTRANSFERASE TYPE 11"/>
    <property type="match status" value="1"/>
</dbReference>
<dbReference type="GO" id="GO:0008168">
    <property type="term" value="F:methyltransferase activity"/>
    <property type="evidence" value="ECO:0007669"/>
    <property type="project" value="UniProtKB-KW"/>
</dbReference>
<dbReference type="InterPro" id="IPR036388">
    <property type="entry name" value="WH-like_DNA-bd_sf"/>
</dbReference>
<gene>
    <name evidence="2" type="ORF">CNQ36_06340</name>
</gene>
<proteinExistence type="predicted"/>
<evidence type="ECO:0000259" key="1">
    <source>
        <dbReference type="Pfam" id="PF13649"/>
    </source>
</evidence>
<keyword evidence="2" id="KW-0808">Transferase</keyword>
<dbReference type="AlphaFoldDB" id="A0A494UWL3"/>
<dbReference type="Pfam" id="PF13649">
    <property type="entry name" value="Methyltransf_25"/>
    <property type="match status" value="1"/>
</dbReference>
<reference evidence="2 3" key="1">
    <citation type="submission" date="2017-09" db="EMBL/GenBank/DDBJ databases">
        <authorList>
            <person name="Zhang H."/>
            <person name="Hu S."/>
            <person name="Xu J."/>
            <person name="He Z."/>
        </authorList>
    </citation>
    <scope>NUCLEOTIDE SEQUENCE [LARGE SCALE GENOMIC DNA]</scope>
    <source>
        <strain evidence="2 3">TXX3120</strain>
    </source>
</reference>